<reference evidence="3" key="1">
    <citation type="journal article" date="2015" name="Genome Announc.">
        <title>Draft genome sequence of the cellulolytic fungus Chaetomium globosum.</title>
        <authorList>
            <person name="Cuomo C.A."/>
            <person name="Untereiner W.A."/>
            <person name="Ma L.-J."/>
            <person name="Grabherr M."/>
            <person name="Birren B.W."/>
        </authorList>
    </citation>
    <scope>NUCLEOTIDE SEQUENCE [LARGE SCALE GENOMIC DNA]</scope>
    <source>
        <strain evidence="3">ATCC 6205 / CBS 148.51 / DSM 1962 / NBRC 6347 / NRRL 1970</strain>
    </source>
</reference>
<dbReference type="GO" id="GO:0005634">
    <property type="term" value="C:nucleus"/>
    <property type="evidence" value="ECO:0007669"/>
    <property type="project" value="TreeGrafter"/>
</dbReference>
<evidence type="ECO:0008006" key="4">
    <source>
        <dbReference type="Google" id="ProtNLM"/>
    </source>
</evidence>
<feature type="region of interest" description="Disordered" evidence="1">
    <location>
        <begin position="167"/>
        <end position="217"/>
    </location>
</feature>
<dbReference type="FunCoup" id="Q2GSM9">
    <property type="interactions" value="25"/>
</dbReference>
<dbReference type="OMA" id="LHAFTYV"/>
<gene>
    <name evidence="2" type="ORF">CHGG_09025</name>
</gene>
<evidence type="ECO:0000313" key="3">
    <source>
        <dbReference type="Proteomes" id="UP000001056"/>
    </source>
</evidence>
<dbReference type="RefSeq" id="XP_001226952.1">
    <property type="nucleotide sequence ID" value="XM_001226951.1"/>
</dbReference>
<dbReference type="eggNOG" id="ENOG502RXS0">
    <property type="taxonomic scope" value="Eukaryota"/>
</dbReference>
<protein>
    <recommendedName>
        <fullName evidence="4">WHI2-like protein P4H10.16c</fullName>
    </recommendedName>
</protein>
<dbReference type="HOGENOM" id="CLU_028899_1_0_1"/>
<name>Q2GSM9_CHAGB</name>
<accession>Q2GSM9</accession>
<dbReference type="GO" id="GO:0003723">
    <property type="term" value="F:RNA binding"/>
    <property type="evidence" value="ECO:0007669"/>
    <property type="project" value="TreeGrafter"/>
</dbReference>
<dbReference type="VEuPathDB" id="FungiDB:CHGG_09025"/>
<dbReference type="GeneID" id="4394947"/>
<dbReference type="InParanoid" id="Q2GSM9"/>
<dbReference type="STRING" id="306901.Q2GSM9"/>
<proteinExistence type="predicted"/>
<feature type="region of interest" description="Disordered" evidence="1">
    <location>
        <begin position="44"/>
        <end position="130"/>
    </location>
</feature>
<dbReference type="PANTHER" id="PTHR13384">
    <property type="entry name" value="G PATCH DOMAIN-CONTAINING PROTEIN 1"/>
    <property type="match status" value="1"/>
</dbReference>
<evidence type="ECO:0000256" key="1">
    <source>
        <dbReference type="SAM" id="MobiDB-lite"/>
    </source>
</evidence>
<organism evidence="2 3">
    <name type="scientific">Chaetomium globosum (strain ATCC 6205 / CBS 148.51 / DSM 1962 / NBRC 6347 / NRRL 1970)</name>
    <name type="common">Soil fungus</name>
    <dbReference type="NCBI Taxonomy" id="306901"/>
    <lineage>
        <taxon>Eukaryota</taxon>
        <taxon>Fungi</taxon>
        <taxon>Dikarya</taxon>
        <taxon>Ascomycota</taxon>
        <taxon>Pezizomycotina</taxon>
        <taxon>Sordariomycetes</taxon>
        <taxon>Sordariomycetidae</taxon>
        <taxon>Sordariales</taxon>
        <taxon>Chaetomiaceae</taxon>
        <taxon>Chaetomium</taxon>
    </lineage>
</organism>
<dbReference type="InterPro" id="IPR011333">
    <property type="entry name" value="SKP1/BTB/POZ_sf"/>
</dbReference>
<dbReference type="OrthoDB" id="9451547at2759"/>
<dbReference type="Proteomes" id="UP000001056">
    <property type="component" value="Unassembled WGS sequence"/>
</dbReference>
<dbReference type="SUPFAM" id="SSF54695">
    <property type="entry name" value="POZ domain"/>
    <property type="match status" value="1"/>
</dbReference>
<evidence type="ECO:0000313" key="2">
    <source>
        <dbReference type="EMBL" id="EAQ85011.1"/>
    </source>
</evidence>
<sequence length="517" mass="55416">MWGLPHMKLVVGDASGACSPGSGRNWTSCTSGSFCSPVSCVHTSSSFGPIPSKRRSVDEEAGIPEPPDTVAEPNLVCFNEVDAELLPPANDENSPSRQRSPPPQYPASEAAGPSAFRPPPSFSSLFPAQEASDSVFEPCEPYKAVVEDTSEAAASASASAAPAYAPADSQVAPESSNSASAALRLQDETKRALPRDSKGSTKDEESEPPPAYSEGSSPLDSFTYLMAAAGGAASIITQVQQGGPSLNPLGDVPGDETILMDLRGTRFKLSRDELLTLPEFVLLSLFPNGLFPEGQMGGFTEGDAVQVDYDPASLQYMLDFFRNVAQSIPAEAGLEAGDGVVPLDPSARDENSRRAGIIVLREDLDFYVIPPQQDIDQPEMIEVKRAAARALLRQDGIFSGLKKSDEPGTTEAHLIEMLTAGGFNHDDHWGHRAGEPNKAVICSLALARLRSDIRGNDMGSSAVGMAQKLLLFWRKPARRCWWEGVELDDVEGMPAGTKLKVWIRRVWTLEMSVIGLR</sequence>
<keyword evidence="3" id="KW-1185">Reference proteome</keyword>
<feature type="compositionally biased region" description="Basic and acidic residues" evidence="1">
    <location>
        <begin position="185"/>
        <end position="203"/>
    </location>
</feature>
<dbReference type="EMBL" id="CH408034">
    <property type="protein sequence ID" value="EAQ85011.1"/>
    <property type="molecule type" value="Genomic_DNA"/>
</dbReference>
<dbReference type="AlphaFoldDB" id="Q2GSM9"/>
<dbReference type="PANTHER" id="PTHR13384:SF16">
    <property type="entry name" value="GROWTH REGULATION PROTEIN"/>
    <property type="match status" value="1"/>
</dbReference>